<feature type="region of interest" description="Disordered" evidence="1">
    <location>
        <begin position="64"/>
        <end position="88"/>
    </location>
</feature>
<dbReference type="AlphaFoldDB" id="A0A2V3IKA1"/>
<reference evidence="2 3" key="1">
    <citation type="journal article" date="2018" name="Mol. Biol. Evol.">
        <title>Analysis of the draft genome of the red seaweed Gracilariopsis chorda provides insights into genome size evolution in Rhodophyta.</title>
        <authorList>
            <person name="Lee J."/>
            <person name="Yang E.C."/>
            <person name="Graf L."/>
            <person name="Yang J.H."/>
            <person name="Qiu H."/>
            <person name="Zel Zion U."/>
            <person name="Chan C.X."/>
            <person name="Stephens T.G."/>
            <person name="Weber A.P.M."/>
            <person name="Boo G.H."/>
            <person name="Boo S.M."/>
            <person name="Kim K.M."/>
            <person name="Shin Y."/>
            <person name="Jung M."/>
            <person name="Lee S.J."/>
            <person name="Yim H.S."/>
            <person name="Lee J.H."/>
            <person name="Bhattacharya D."/>
            <person name="Yoon H.S."/>
        </authorList>
    </citation>
    <scope>NUCLEOTIDE SEQUENCE [LARGE SCALE GENOMIC DNA]</scope>
    <source>
        <strain evidence="2 3">SKKU-2015</strain>
        <tissue evidence="2">Whole body</tissue>
    </source>
</reference>
<name>A0A2V3IKA1_9FLOR</name>
<comment type="caution">
    <text evidence="2">The sequence shown here is derived from an EMBL/GenBank/DDBJ whole genome shotgun (WGS) entry which is preliminary data.</text>
</comment>
<keyword evidence="3" id="KW-1185">Reference proteome</keyword>
<sequence length="88" mass="9986">MAAASMKRTKVAEDMLTVDKQRALIEFFSMLGTDPQLREKLLMLKQRKALLELEQELREGTALQNTDAFALTADKEEPVDDAGHRTEH</sequence>
<gene>
    <name evidence="2" type="ORF">BWQ96_07811</name>
</gene>
<organism evidence="2 3">
    <name type="scientific">Gracilariopsis chorda</name>
    <dbReference type="NCBI Taxonomy" id="448386"/>
    <lineage>
        <taxon>Eukaryota</taxon>
        <taxon>Rhodophyta</taxon>
        <taxon>Florideophyceae</taxon>
        <taxon>Rhodymeniophycidae</taxon>
        <taxon>Gracilariales</taxon>
        <taxon>Gracilariaceae</taxon>
        <taxon>Gracilariopsis</taxon>
    </lineage>
</organism>
<dbReference type="Proteomes" id="UP000247409">
    <property type="component" value="Unassembled WGS sequence"/>
</dbReference>
<accession>A0A2V3IKA1</accession>
<protein>
    <submittedName>
        <fullName evidence="2">Uncharacterized protein</fullName>
    </submittedName>
</protein>
<dbReference type="EMBL" id="NBIV01000162">
    <property type="protein sequence ID" value="PXF42473.1"/>
    <property type="molecule type" value="Genomic_DNA"/>
</dbReference>
<evidence type="ECO:0000256" key="1">
    <source>
        <dbReference type="SAM" id="MobiDB-lite"/>
    </source>
</evidence>
<proteinExistence type="predicted"/>
<evidence type="ECO:0000313" key="3">
    <source>
        <dbReference type="Proteomes" id="UP000247409"/>
    </source>
</evidence>
<feature type="compositionally biased region" description="Basic and acidic residues" evidence="1">
    <location>
        <begin position="73"/>
        <end position="88"/>
    </location>
</feature>
<evidence type="ECO:0000313" key="2">
    <source>
        <dbReference type="EMBL" id="PXF42473.1"/>
    </source>
</evidence>